<feature type="transmembrane region" description="Helical" evidence="6">
    <location>
        <begin position="121"/>
        <end position="138"/>
    </location>
</feature>
<name>A0A8J6PN48_9FLAO</name>
<evidence type="ECO:0000313" key="7">
    <source>
        <dbReference type="EMBL" id="MBC9813785.1"/>
    </source>
</evidence>
<evidence type="ECO:0000256" key="1">
    <source>
        <dbReference type="ARBA" id="ARBA00004651"/>
    </source>
</evidence>
<feature type="transmembrane region" description="Helical" evidence="6">
    <location>
        <begin position="221"/>
        <end position="242"/>
    </location>
</feature>
<dbReference type="PANTHER" id="PTHR30250:SF11">
    <property type="entry name" value="O-ANTIGEN TRANSPORTER-RELATED"/>
    <property type="match status" value="1"/>
</dbReference>
<feature type="transmembrane region" description="Helical" evidence="6">
    <location>
        <begin position="12"/>
        <end position="35"/>
    </location>
</feature>
<feature type="transmembrane region" description="Helical" evidence="6">
    <location>
        <begin position="41"/>
        <end position="68"/>
    </location>
</feature>
<dbReference type="Proteomes" id="UP000652681">
    <property type="component" value="Unassembled WGS sequence"/>
</dbReference>
<evidence type="ECO:0000256" key="2">
    <source>
        <dbReference type="ARBA" id="ARBA00022475"/>
    </source>
</evidence>
<reference evidence="7" key="1">
    <citation type="submission" date="2020-09" db="EMBL/GenBank/DDBJ databases">
        <title>Taishania pollutisoli gen. nov., sp. nov., Isolated from Tetrabromobisphenol A-Contaminated Soil.</title>
        <authorList>
            <person name="Chen Q."/>
        </authorList>
    </citation>
    <scope>NUCLEOTIDE SEQUENCE</scope>
    <source>
        <strain evidence="7">CZZ-1</strain>
    </source>
</reference>
<keyword evidence="5 6" id="KW-0472">Membrane</keyword>
<keyword evidence="3 6" id="KW-0812">Transmembrane</keyword>
<feature type="transmembrane region" description="Helical" evidence="6">
    <location>
        <begin position="80"/>
        <end position="101"/>
    </location>
</feature>
<feature type="transmembrane region" description="Helical" evidence="6">
    <location>
        <begin position="394"/>
        <end position="417"/>
    </location>
</feature>
<feature type="transmembrane region" description="Helical" evidence="6">
    <location>
        <begin position="370"/>
        <end position="388"/>
    </location>
</feature>
<feature type="transmembrane region" description="Helical" evidence="6">
    <location>
        <begin position="150"/>
        <end position="171"/>
    </location>
</feature>
<protein>
    <submittedName>
        <fullName evidence="7">Polysaccharide biosynthesis C-terminal domain-containing protein</fullName>
    </submittedName>
</protein>
<evidence type="ECO:0000313" key="8">
    <source>
        <dbReference type="Proteomes" id="UP000652681"/>
    </source>
</evidence>
<comment type="subcellular location">
    <subcellularLocation>
        <location evidence="1">Cell membrane</location>
        <topology evidence="1">Multi-pass membrane protein</topology>
    </subcellularLocation>
</comment>
<feature type="transmembrane region" description="Helical" evidence="6">
    <location>
        <begin position="335"/>
        <end position="358"/>
    </location>
</feature>
<dbReference type="RefSeq" id="WP_216714752.1">
    <property type="nucleotide sequence ID" value="NZ_JACVEL010000015.1"/>
</dbReference>
<evidence type="ECO:0000256" key="4">
    <source>
        <dbReference type="ARBA" id="ARBA00022989"/>
    </source>
</evidence>
<keyword evidence="2" id="KW-1003">Cell membrane</keyword>
<feature type="transmembrane region" description="Helical" evidence="6">
    <location>
        <begin position="183"/>
        <end position="200"/>
    </location>
</feature>
<dbReference type="EMBL" id="JACVEL010000015">
    <property type="protein sequence ID" value="MBC9813785.1"/>
    <property type="molecule type" value="Genomic_DNA"/>
</dbReference>
<evidence type="ECO:0000256" key="3">
    <source>
        <dbReference type="ARBA" id="ARBA00022692"/>
    </source>
</evidence>
<accession>A0A8J6PN48</accession>
<dbReference type="InterPro" id="IPR050833">
    <property type="entry name" value="Poly_Biosynth_Transport"/>
</dbReference>
<feature type="transmembrane region" description="Helical" evidence="6">
    <location>
        <begin position="429"/>
        <end position="446"/>
    </location>
</feature>
<dbReference type="PANTHER" id="PTHR30250">
    <property type="entry name" value="PST FAMILY PREDICTED COLANIC ACID TRANSPORTER"/>
    <property type="match status" value="1"/>
</dbReference>
<organism evidence="7 8">
    <name type="scientific">Taishania pollutisoli</name>
    <dbReference type="NCBI Taxonomy" id="2766479"/>
    <lineage>
        <taxon>Bacteria</taxon>
        <taxon>Pseudomonadati</taxon>
        <taxon>Bacteroidota</taxon>
        <taxon>Flavobacteriia</taxon>
        <taxon>Flavobacteriales</taxon>
        <taxon>Crocinitomicaceae</taxon>
        <taxon>Taishania</taxon>
    </lineage>
</organism>
<dbReference type="AlphaFoldDB" id="A0A8J6PN48"/>
<evidence type="ECO:0000256" key="6">
    <source>
        <dbReference type="SAM" id="Phobius"/>
    </source>
</evidence>
<feature type="transmembrane region" description="Helical" evidence="6">
    <location>
        <begin position="452"/>
        <end position="474"/>
    </location>
</feature>
<comment type="caution">
    <text evidence="7">The sequence shown here is derived from an EMBL/GenBank/DDBJ whole genome shotgun (WGS) entry which is preliminary data.</text>
</comment>
<gene>
    <name evidence="7" type="ORF">H9Y05_15020</name>
</gene>
<keyword evidence="8" id="KW-1185">Reference proteome</keyword>
<dbReference type="GO" id="GO:0005886">
    <property type="term" value="C:plasma membrane"/>
    <property type="evidence" value="ECO:0007669"/>
    <property type="project" value="UniProtKB-SubCell"/>
</dbReference>
<feature type="transmembrane region" description="Helical" evidence="6">
    <location>
        <begin position="262"/>
        <end position="285"/>
    </location>
</feature>
<evidence type="ECO:0000256" key="5">
    <source>
        <dbReference type="ARBA" id="ARBA00023136"/>
    </source>
</evidence>
<keyword evidence="4 6" id="KW-1133">Transmembrane helix</keyword>
<feature type="transmembrane region" description="Helical" evidence="6">
    <location>
        <begin position="306"/>
        <end position="329"/>
    </location>
</feature>
<proteinExistence type="predicted"/>
<sequence>MGIVQKDAFRTTVISLIGVALGYINKGLLFLLILTQEQIGLINLLITVGTLFAQLSSFGTAFTTLKFFPFFRNHDNKHHGFLPFIIRITIAGTLASILGFFVFRSLIESWYIEKSEDFVNYYWWVLPIGIGYVVYLLLEAYLRSFYKNILSVFSYDIILRLCVTASLVLFWKEWISFDVFIKINALVYLVPPAILVVYLWKTNELFLSVKDIRISKRFQKLIFRFSAYNYLNSLGVSLVISLDVMMIAQMMGLKPTGVYSTIIFLASALLVPHRSLLRISAPLVAEYWKNRDMKAMNELYKKSGSVSLLIGLGSFIIVWLNIDLLFSFLDAEFQPGIWVFFFLMMGRLFEMFFGLTGIIFSTSKKYKYDLYFTSVLVVIVYAMNVWFIPKWGIVGAAVSTAIALMLFNFSRYLFISFSYRLNPFEKNQFIVLGLGILTILAGEYFGGMTTNLWIRSVIVTILFLLLFVLPVFIFQLEKQSVTYVKNALNAVSGKLKSKRE</sequence>